<organism evidence="1">
    <name type="scientific">virus sp. ctmTa7</name>
    <dbReference type="NCBI Taxonomy" id="2828255"/>
    <lineage>
        <taxon>Viruses</taxon>
    </lineage>
</organism>
<sequence>MRKLIGIFLTAAIMVTIAMPALACTPRLDLKMPDLQSAYDAAYEAGKNTAKNIKISSPSSETEIETELEETKETETTIETETETEAQIASTAPVFGCTPQYDYSNIWGDLTPPSEIKYKPSKDIDKACENAAKKWLEEHPIDLAKETESDVQETESETVIETEPETIEESTILKPDFHKRYNFMGWQKYIDKFTGYFNICLR</sequence>
<name>A0A8S5RBQ5_9VIRU</name>
<reference evidence="1" key="1">
    <citation type="journal article" date="2021" name="Proc. Natl. Acad. Sci. U.S.A.">
        <title>A Catalog of Tens of Thousands of Viruses from Human Metagenomes Reveals Hidden Associations with Chronic Diseases.</title>
        <authorList>
            <person name="Tisza M.J."/>
            <person name="Buck C.B."/>
        </authorList>
    </citation>
    <scope>NUCLEOTIDE SEQUENCE</scope>
    <source>
        <strain evidence="1">CtmTa7</strain>
    </source>
</reference>
<evidence type="ECO:0000313" key="1">
    <source>
        <dbReference type="EMBL" id="DAE28808.1"/>
    </source>
</evidence>
<dbReference type="EMBL" id="BK059091">
    <property type="protein sequence ID" value="DAE28808.1"/>
    <property type="molecule type" value="Genomic_DNA"/>
</dbReference>
<accession>A0A8S5RBQ5</accession>
<protein>
    <submittedName>
        <fullName evidence="1">Uncharacterized protein</fullName>
    </submittedName>
</protein>
<proteinExistence type="predicted"/>